<sequence length="210" mass="24004">MAKGGSTKDQRMRQRLTLEAARILAEEGVKDYYLAKRKAADRLGAPSTQNMPRNQEIQDALIEYQRLFKGDEQQAHLRHLRVTALEAMRFFRTFRPKLVGPVLDGSAGEWSEVLLHLFADTAEEVAIFLMDEGIPFEPSERRLRMDRDVWEFFPVYRFVAGDVTVDLTVFTHAGRRQPPRSQVDGQPMERAGLSVVERLLEPSEPLTGFS</sequence>
<protein>
    <submittedName>
        <fullName evidence="1">Uncharacterized protein</fullName>
    </submittedName>
</protein>
<dbReference type="AlphaFoldDB" id="A0AAE3G8B9"/>
<dbReference type="Proteomes" id="UP001205843">
    <property type="component" value="Unassembled WGS sequence"/>
</dbReference>
<dbReference type="EMBL" id="JALJXV010000011">
    <property type="protein sequence ID" value="MCP1676883.1"/>
    <property type="molecule type" value="Genomic_DNA"/>
</dbReference>
<keyword evidence="2" id="KW-1185">Reference proteome</keyword>
<organism evidence="1 2">
    <name type="scientific">Natronocella acetinitrilica</name>
    <dbReference type="NCBI Taxonomy" id="414046"/>
    <lineage>
        <taxon>Bacteria</taxon>
        <taxon>Pseudomonadati</taxon>
        <taxon>Pseudomonadota</taxon>
        <taxon>Gammaproteobacteria</taxon>
        <taxon>Chromatiales</taxon>
        <taxon>Ectothiorhodospiraceae</taxon>
        <taxon>Natronocella</taxon>
    </lineage>
</organism>
<gene>
    <name evidence="1" type="ORF">J2T57_004056</name>
</gene>
<proteinExistence type="predicted"/>
<dbReference type="RefSeq" id="WP_253484238.1">
    <property type="nucleotide sequence ID" value="NZ_JALJXV010000011.1"/>
</dbReference>
<accession>A0AAE3G8B9</accession>
<evidence type="ECO:0000313" key="1">
    <source>
        <dbReference type="EMBL" id="MCP1676883.1"/>
    </source>
</evidence>
<reference evidence="1" key="1">
    <citation type="submission" date="2022-03" db="EMBL/GenBank/DDBJ databases">
        <title>Genomic Encyclopedia of Type Strains, Phase III (KMG-III): the genomes of soil and plant-associated and newly described type strains.</title>
        <authorList>
            <person name="Whitman W."/>
        </authorList>
    </citation>
    <scope>NUCLEOTIDE SEQUENCE</scope>
    <source>
        <strain evidence="1">ANL 6-2</strain>
    </source>
</reference>
<name>A0AAE3G8B9_9GAMM</name>
<evidence type="ECO:0000313" key="2">
    <source>
        <dbReference type="Proteomes" id="UP001205843"/>
    </source>
</evidence>
<comment type="caution">
    <text evidence="1">The sequence shown here is derived from an EMBL/GenBank/DDBJ whole genome shotgun (WGS) entry which is preliminary data.</text>
</comment>